<dbReference type="Proteomes" id="UP000324241">
    <property type="component" value="Unassembled WGS sequence"/>
</dbReference>
<feature type="compositionally biased region" description="Polar residues" evidence="1">
    <location>
        <begin position="231"/>
        <end position="241"/>
    </location>
</feature>
<feature type="region of interest" description="Disordered" evidence="1">
    <location>
        <begin position="231"/>
        <end position="312"/>
    </location>
</feature>
<accession>A0A5M9MBD7</accession>
<name>A0A5M9MBD7_9EURO</name>
<dbReference type="VEuPathDB" id="FungiDB:EYZ11_001714"/>
<feature type="compositionally biased region" description="Basic residues" evidence="1">
    <location>
        <begin position="167"/>
        <end position="177"/>
    </location>
</feature>
<feature type="chain" id="PRO_5024439551" evidence="2">
    <location>
        <begin position="27"/>
        <end position="443"/>
    </location>
</feature>
<evidence type="ECO:0000256" key="1">
    <source>
        <dbReference type="SAM" id="MobiDB-lite"/>
    </source>
</evidence>
<organism evidence="3 4">
    <name type="scientific">Aspergillus tanneri</name>
    <dbReference type="NCBI Taxonomy" id="1220188"/>
    <lineage>
        <taxon>Eukaryota</taxon>
        <taxon>Fungi</taxon>
        <taxon>Dikarya</taxon>
        <taxon>Ascomycota</taxon>
        <taxon>Pezizomycotina</taxon>
        <taxon>Eurotiomycetes</taxon>
        <taxon>Eurotiomycetidae</taxon>
        <taxon>Eurotiales</taxon>
        <taxon>Aspergillaceae</taxon>
        <taxon>Aspergillus</taxon>
        <taxon>Aspergillus subgen. Circumdati</taxon>
    </lineage>
</organism>
<proteinExistence type="predicted"/>
<feature type="compositionally biased region" description="Polar residues" evidence="1">
    <location>
        <begin position="301"/>
        <end position="311"/>
    </location>
</feature>
<feature type="signal peptide" evidence="2">
    <location>
        <begin position="1"/>
        <end position="26"/>
    </location>
</feature>
<dbReference type="GeneID" id="54331041"/>
<dbReference type="OrthoDB" id="3595619at2759"/>
<keyword evidence="2" id="KW-0732">Signal</keyword>
<reference evidence="3 4" key="1">
    <citation type="submission" date="2019-08" db="EMBL/GenBank/DDBJ databases">
        <title>The genome sequence of a newly discovered highly antifungal drug resistant Aspergillus species, Aspergillus tanneri NIH 1004.</title>
        <authorList>
            <person name="Mounaud S."/>
            <person name="Singh I."/>
            <person name="Joardar V."/>
            <person name="Pakala S."/>
            <person name="Pakala S."/>
            <person name="Venepally P."/>
            <person name="Chung J.K."/>
            <person name="Losada L."/>
            <person name="Nierman W.C."/>
        </authorList>
    </citation>
    <scope>NUCLEOTIDE SEQUENCE [LARGE SCALE GENOMIC DNA]</scope>
    <source>
        <strain evidence="3 4">NIH1004</strain>
    </source>
</reference>
<gene>
    <name evidence="3" type="ORF">ATNIH1004_008339</name>
</gene>
<dbReference type="AlphaFoldDB" id="A0A5M9MBD7"/>
<evidence type="ECO:0000313" key="4">
    <source>
        <dbReference type="Proteomes" id="UP000324241"/>
    </source>
</evidence>
<evidence type="ECO:0000256" key="2">
    <source>
        <dbReference type="SAM" id="SignalP"/>
    </source>
</evidence>
<feature type="region of interest" description="Disordered" evidence="1">
    <location>
        <begin position="148"/>
        <end position="194"/>
    </location>
</feature>
<evidence type="ECO:0000313" key="3">
    <source>
        <dbReference type="EMBL" id="KAA8644141.1"/>
    </source>
</evidence>
<comment type="caution">
    <text evidence="3">The sequence shown here is derived from an EMBL/GenBank/DDBJ whole genome shotgun (WGS) entry which is preliminary data.</text>
</comment>
<dbReference type="RefSeq" id="XP_033423502.1">
    <property type="nucleotide sequence ID" value="XM_033572950.1"/>
</dbReference>
<dbReference type="EMBL" id="QUQM01000006">
    <property type="protein sequence ID" value="KAA8644141.1"/>
    <property type="molecule type" value="Genomic_DNA"/>
</dbReference>
<protein>
    <submittedName>
        <fullName evidence="3">Uncharacterized protein</fullName>
    </submittedName>
</protein>
<sequence>MTWAIELAGSLFTGWISSCLFCPILSDDESSHHRQSMEQKGAEREMKICHTQPYLVPPMTLPVPDNQPSSSVPSRIVNGRTRVSRASSRASMSFRRKSMTAATLRISAPSEFRRVPTLSIPVEAEPFRPLELSFTHLPELPNFEEFSLDNDDIHPPVPLARPPKASLSRHSRTRSHRTSSSFHLPRKPVRSGSFRSSLATLEQPFEKPPPIPSNPLVPHFSSPSAVVSLNTRVSAPTQQPDSAPPLKSEPIKDPKNELPALSRAFTLQDRPLPPIPIEDDSSDLSSARREPRTPVTPPGNAHTNISNNTPPRSGRVAQWLLQTSNKGLFFPSGSITNPWKPSEKNPFRLRSRTLSGSTLASSITSLTSSLGFKTTPSEPVNTTTILHPSNIDGRMEKELEFPLSKPSMDNPYPTIHESQHQESDNFSFNYYENYRHSAVGLAF</sequence>